<dbReference type="GO" id="GO:0030246">
    <property type="term" value="F:carbohydrate binding"/>
    <property type="evidence" value="ECO:0007669"/>
    <property type="project" value="InterPro"/>
</dbReference>
<evidence type="ECO:0000313" key="8">
    <source>
        <dbReference type="Proteomes" id="UP000294498"/>
    </source>
</evidence>
<feature type="signal peptide" evidence="4">
    <location>
        <begin position="1"/>
        <end position="17"/>
    </location>
</feature>
<gene>
    <name evidence="7" type="ORF">EDB95_5277</name>
</gene>
<comment type="cofactor">
    <cofactor evidence="1">
        <name>Ca(2+)</name>
        <dbReference type="ChEBI" id="CHEBI:29108"/>
    </cofactor>
</comment>
<sequence>MKRLLLVLSLVIPLAGAAQLHWVDPFIGTTVSAVDTRWGNEGGVYPGAVAVSGFIQLTPETRGGGYDYRDNHILRFSCTGHYSGFPGGSAGHFYVMVGGAHPFAHRDEVASPGYYRVRFSDDSTLVEAVATPRTGMFRFIFRKGTQPRIYIGDTSDAAYLFSQPCVSREPAQEGVVLTFAPTDTLLLRVSVSTAGPESARRNIAVEGSDNFDTLRHRTQAAWTKALGALQIEGTDKKHDRIFYTALYHSLLLPWIISDVDGWYRGADGKLHRSATTEYGGFSPWDTFRTLHPLLALFFPQKESDIVRSMLDVYRQRGYLPTESMTGNHAIPIIVDAIVKGVPCIDTALAYEAMAKSIVKGPFLQNDMAIYRRLGYIPFDYPESVSRTLEYAYDDACLARLPGPYREMLDSSSRAYRRLFDPVSLLLLPRKGDSVLRSAGNAGYKEGDAWGYSYFVPQDPAGLINYLGQGPLFAARLDSILSAGLIPFDNETVLQIPYLFSVAGYPDLTAKWVRRIMETRYQDKPGGLPGNDDLGAMSSWYVWSAIGFYPFCPGKPDYVVGSPLVKTVRALHLPAGKPSEKAPHITLHYLRIPKTVTAGVPFTLPFTLSNTGSDGTLQVLGVKNCFVPSGAVLRDSVTCTLYRDSGGIRVVPPAGPLPDTAAVLEATVPPLVRVGDSVWIRVRVQYRGWITRTVSLIGHPLRLHPGEERTVDLALPPMSPGMHTVLGRPVKVYRTALETSVPDLGNDGLGKTLTMMIWVFPKEPDHEGLMDIFTKGDFNVLQVSGRSSLTFFAGGWGRGDCTVDLPADWVGHWHHIAGVCGPDGLRVYIDGRLKGFTALQEVSLSFTGSPWMIGRNAEFPGERVFEGLVASPELFQAALDSTTITSIYQTENHRP</sequence>
<dbReference type="InterPro" id="IPR012939">
    <property type="entry name" value="Glyco_hydro_92"/>
</dbReference>
<protein>
    <submittedName>
        <fullName evidence="7">Putative alpha-1,2-mannosidase</fullName>
    </submittedName>
</protein>
<dbReference type="InterPro" id="IPR008928">
    <property type="entry name" value="6-hairpin_glycosidase_sf"/>
</dbReference>
<reference evidence="7 8" key="1">
    <citation type="submission" date="2019-03" db="EMBL/GenBank/DDBJ databases">
        <title>Genomic Encyclopedia of Type Strains, Phase IV (KMG-IV): sequencing the most valuable type-strain genomes for metagenomic binning, comparative biology and taxonomic classification.</title>
        <authorList>
            <person name="Goeker M."/>
        </authorList>
    </citation>
    <scope>NUCLEOTIDE SEQUENCE [LARGE SCALE GENOMIC DNA]</scope>
    <source>
        <strain evidence="7 8">DSM 100059</strain>
    </source>
</reference>
<dbReference type="NCBIfam" id="TIGR01180">
    <property type="entry name" value="aman2_put"/>
    <property type="match status" value="1"/>
</dbReference>
<dbReference type="SUPFAM" id="SSF49899">
    <property type="entry name" value="Concanavalin A-like lectins/glucanases"/>
    <property type="match status" value="1"/>
</dbReference>
<dbReference type="SUPFAM" id="SSF48208">
    <property type="entry name" value="Six-hairpin glycosidases"/>
    <property type="match status" value="1"/>
</dbReference>
<evidence type="ECO:0000256" key="3">
    <source>
        <dbReference type="ARBA" id="ARBA00022837"/>
    </source>
</evidence>
<dbReference type="InterPro" id="IPR050883">
    <property type="entry name" value="PNGase"/>
</dbReference>
<dbReference type="Gene3D" id="2.70.98.10">
    <property type="match status" value="2"/>
</dbReference>
<dbReference type="InterPro" id="IPR013320">
    <property type="entry name" value="ConA-like_dom_sf"/>
</dbReference>
<feature type="domain" description="Glycosyl hydrolase family 92" evidence="5">
    <location>
        <begin position="199"/>
        <end position="576"/>
    </location>
</feature>
<dbReference type="Pfam" id="PF13385">
    <property type="entry name" value="Laminin_G_3"/>
    <property type="match status" value="1"/>
</dbReference>
<dbReference type="GO" id="GO:0005829">
    <property type="term" value="C:cytosol"/>
    <property type="evidence" value="ECO:0007669"/>
    <property type="project" value="TreeGrafter"/>
</dbReference>
<dbReference type="InterPro" id="IPR014718">
    <property type="entry name" value="GH-type_carb-bd"/>
</dbReference>
<name>A0A4R8DIU1_9BACT</name>
<feature type="domain" description="Glycosyl hydrolase family 92 N-terminal" evidence="6">
    <location>
        <begin position="22"/>
        <end position="151"/>
    </location>
</feature>
<evidence type="ECO:0000259" key="6">
    <source>
        <dbReference type="Pfam" id="PF17678"/>
    </source>
</evidence>
<organism evidence="7 8">
    <name type="scientific">Dinghuibacter silviterrae</name>
    <dbReference type="NCBI Taxonomy" id="1539049"/>
    <lineage>
        <taxon>Bacteria</taxon>
        <taxon>Pseudomonadati</taxon>
        <taxon>Bacteroidota</taxon>
        <taxon>Chitinophagia</taxon>
        <taxon>Chitinophagales</taxon>
        <taxon>Chitinophagaceae</taxon>
        <taxon>Dinghuibacter</taxon>
    </lineage>
</organism>
<dbReference type="Gene3D" id="2.60.120.200">
    <property type="match status" value="1"/>
</dbReference>
<dbReference type="PANTHER" id="PTHR12143:SF39">
    <property type="entry name" value="SECRETED PROTEIN"/>
    <property type="match status" value="1"/>
</dbReference>
<dbReference type="Gene3D" id="3.30.2080.10">
    <property type="entry name" value="GH92 mannosidase domain"/>
    <property type="match status" value="1"/>
</dbReference>
<dbReference type="Pfam" id="PF17678">
    <property type="entry name" value="Glyco_hydro_92N"/>
    <property type="match status" value="1"/>
</dbReference>
<dbReference type="EMBL" id="SODV01000002">
    <property type="protein sequence ID" value="TDW97428.1"/>
    <property type="molecule type" value="Genomic_DNA"/>
</dbReference>
<keyword evidence="4" id="KW-0732">Signal</keyword>
<dbReference type="Gene3D" id="1.20.1610.10">
    <property type="entry name" value="alpha-1,2-mannosidases domains"/>
    <property type="match status" value="1"/>
</dbReference>
<dbReference type="Gene3D" id="1.20.1050.60">
    <property type="entry name" value="alpha-1,2-mannosidase"/>
    <property type="match status" value="1"/>
</dbReference>
<keyword evidence="8" id="KW-1185">Reference proteome</keyword>
<dbReference type="Proteomes" id="UP000294498">
    <property type="component" value="Unassembled WGS sequence"/>
</dbReference>
<comment type="subunit">
    <text evidence="2">Monomer.</text>
</comment>
<dbReference type="Pfam" id="PF07971">
    <property type="entry name" value="Glyco_hydro_92"/>
    <property type="match status" value="1"/>
</dbReference>
<dbReference type="GO" id="GO:0005975">
    <property type="term" value="P:carbohydrate metabolic process"/>
    <property type="evidence" value="ECO:0007669"/>
    <property type="project" value="InterPro"/>
</dbReference>
<dbReference type="OrthoDB" id="9804511at2"/>
<dbReference type="InterPro" id="IPR005887">
    <property type="entry name" value="GH92_a_mannosidase_put"/>
</dbReference>
<dbReference type="InterPro" id="IPR041371">
    <property type="entry name" value="GH92_N"/>
</dbReference>
<evidence type="ECO:0000256" key="4">
    <source>
        <dbReference type="SAM" id="SignalP"/>
    </source>
</evidence>
<dbReference type="GO" id="GO:0000224">
    <property type="term" value="F:peptide-N4-(N-acetyl-beta-glucosaminyl)asparagine amidase activity"/>
    <property type="evidence" value="ECO:0007669"/>
    <property type="project" value="TreeGrafter"/>
</dbReference>
<accession>A0A4R8DIU1</accession>
<proteinExistence type="predicted"/>
<keyword evidence="3" id="KW-0106">Calcium</keyword>
<feature type="chain" id="PRO_5020933611" evidence="4">
    <location>
        <begin position="18"/>
        <end position="894"/>
    </location>
</feature>
<dbReference type="GO" id="GO:0006516">
    <property type="term" value="P:glycoprotein catabolic process"/>
    <property type="evidence" value="ECO:0007669"/>
    <property type="project" value="TreeGrafter"/>
</dbReference>
<dbReference type="GO" id="GO:0004553">
    <property type="term" value="F:hydrolase activity, hydrolyzing O-glycosyl compounds"/>
    <property type="evidence" value="ECO:0007669"/>
    <property type="project" value="UniProtKB-ARBA"/>
</dbReference>
<comment type="caution">
    <text evidence="7">The sequence shown here is derived from an EMBL/GenBank/DDBJ whole genome shotgun (WGS) entry which is preliminary data.</text>
</comment>
<evidence type="ECO:0000313" key="7">
    <source>
        <dbReference type="EMBL" id="TDW97428.1"/>
    </source>
</evidence>
<evidence type="ECO:0000259" key="5">
    <source>
        <dbReference type="Pfam" id="PF07971"/>
    </source>
</evidence>
<dbReference type="PANTHER" id="PTHR12143">
    <property type="entry name" value="PEPTIDE N-GLYCANASE PNGASE -RELATED"/>
    <property type="match status" value="1"/>
</dbReference>
<evidence type="ECO:0000256" key="2">
    <source>
        <dbReference type="ARBA" id="ARBA00011245"/>
    </source>
</evidence>
<dbReference type="AlphaFoldDB" id="A0A4R8DIU1"/>
<dbReference type="RefSeq" id="WP_133999644.1">
    <property type="nucleotide sequence ID" value="NZ_SODV01000002.1"/>
</dbReference>
<evidence type="ECO:0000256" key="1">
    <source>
        <dbReference type="ARBA" id="ARBA00001913"/>
    </source>
</evidence>